<dbReference type="GO" id="GO:0033539">
    <property type="term" value="P:fatty acid beta-oxidation using acyl-CoA dehydrogenase"/>
    <property type="evidence" value="ECO:0007669"/>
    <property type="project" value="InterPro"/>
</dbReference>
<comment type="caution">
    <text evidence="18">The sequence shown here is derived from an EMBL/GenBank/DDBJ whole genome shotgun (WGS) entry which is preliminary data.</text>
</comment>
<dbReference type="SUPFAM" id="SSF56645">
    <property type="entry name" value="Acyl-CoA dehydrogenase NM domain-like"/>
    <property type="match status" value="1"/>
</dbReference>
<dbReference type="Proteomes" id="UP000235616">
    <property type="component" value="Unassembled WGS sequence"/>
</dbReference>
<name>A0A2N7VMB7_9BURK</name>
<dbReference type="Gene3D" id="1.20.140.10">
    <property type="entry name" value="Butyryl-CoA Dehydrogenase, subunit A, domain 3"/>
    <property type="match status" value="1"/>
</dbReference>
<dbReference type="Pfam" id="PF09317">
    <property type="entry name" value="ACDH_C"/>
    <property type="match status" value="1"/>
</dbReference>
<evidence type="ECO:0000256" key="7">
    <source>
        <dbReference type="ARBA" id="ARBA00022630"/>
    </source>
</evidence>
<feature type="domain" description="Acyl-CoA oxidase/dehydrogenase middle" evidence="15">
    <location>
        <begin position="240"/>
        <end position="332"/>
    </location>
</feature>
<keyword evidence="13" id="KW-0812">Transmembrane</keyword>
<gene>
    <name evidence="18" type="ORF">C0Z18_17235</name>
</gene>
<dbReference type="GO" id="GO:0005737">
    <property type="term" value="C:cytoplasm"/>
    <property type="evidence" value="ECO:0007669"/>
    <property type="project" value="TreeGrafter"/>
</dbReference>
<feature type="region of interest" description="Disordered" evidence="12">
    <location>
        <begin position="807"/>
        <end position="853"/>
    </location>
</feature>
<dbReference type="InterPro" id="IPR046373">
    <property type="entry name" value="Acyl-CoA_Oxase/DH_mid-dom_sf"/>
</dbReference>
<accession>A0A2N7VMB7</accession>
<keyword evidence="13" id="KW-0472">Membrane</keyword>
<evidence type="ECO:0000256" key="3">
    <source>
        <dbReference type="ARBA" id="ARBA00009347"/>
    </source>
</evidence>
<dbReference type="SUPFAM" id="SSF47203">
    <property type="entry name" value="Acyl-CoA dehydrogenase C-terminal domain-like"/>
    <property type="match status" value="1"/>
</dbReference>
<protein>
    <recommendedName>
        <fullName evidence="6">Acyl-coenzyme A dehydrogenase</fullName>
        <ecNumber evidence="4">1.3.8.7</ecNumber>
        <ecNumber evidence="5">1.3.8.8</ecNumber>
    </recommendedName>
</protein>
<feature type="compositionally biased region" description="Basic and acidic residues" evidence="12">
    <location>
        <begin position="807"/>
        <end position="817"/>
    </location>
</feature>
<keyword evidence="9" id="KW-0560">Oxidoreductase</keyword>
<dbReference type="NCBIfam" id="NF007000">
    <property type="entry name" value="PRK09463.1"/>
    <property type="match status" value="1"/>
</dbReference>
<evidence type="ECO:0000256" key="10">
    <source>
        <dbReference type="ARBA" id="ARBA00047882"/>
    </source>
</evidence>
<reference evidence="18 19" key="1">
    <citation type="submission" date="2018-01" db="EMBL/GenBank/DDBJ databases">
        <title>Whole genome analyses suggest that Burkholderia sensu lato contains two further novel genera in the rhizoxinica-symbiotica group Mycetohabitans gen. nov., and Trinickia gen. nov.: implications for the evolution of diazotrophy and nodulation in the Burkholderiaceae.</title>
        <authorList>
            <person name="Estrada-de los Santos P."/>
            <person name="Palmer M."/>
            <person name="Chavez-Ramirez B."/>
            <person name="Beukes C."/>
            <person name="Steenkamp E.T."/>
            <person name="Hirsch A.M."/>
            <person name="Manyaka P."/>
            <person name="Maluk M."/>
            <person name="Lafos M."/>
            <person name="Crook M."/>
            <person name="Gross E."/>
            <person name="Simon M.F."/>
            <person name="Bueno dos Reis Junior F."/>
            <person name="Poole P.S."/>
            <person name="Venter S.N."/>
            <person name="James E.K."/>
        </authorList>
    </citation>
    <scope>NUCLEOTIDE SEQUENCE [LARGE SCALE GENOMIC DNA]</scope>
    <source>
        <strain evidence="18 19">GIMN1.004</strain>
    </source>
</reference>
<keyword evidence="8" id="KW-0274">FAD</keyword>
<dbReference type="Pfam" id="PF02770">
    <property type="entry name" value="Acyl-CoA_dh_M"/>
    <property type="match status" value="1"/>
</dbReference>
<dbReference type="GO" id="GO:0004466">
    <property type="term" value="F:long-chain fatty acyl-CoA dehydrogenase activity"/>
    <property type="evidence" value="ECO:0007669"/>
    <property type="project" value="UniProtKB-EC"/>
</dbReference>
<dbReference type="InterPro" id="IPR009075">
    <property type="entry name" value="AcylCo_DH/oxidase_C"/>
</dbReference>
<feature type="domain" description="Acyl-CoA dehydrogenase/oxidase N-terminal" evidence="16">
    <location>
        <begin position="123"/>
        <end position="236"/>
    </location>
</feature>
<dbReference type="GO" id="GO:0070991">
    <property type="term" value="F:medium-chain fatty acyl-CoA dehydrogenase activity"/>
    <property type="evidence" value="ECO:0007669"/>
    <property type="project" value="UniProtKB-EC"/>
</dbReference>
<dbReference type="InterPro" id="IPR036250">
    <property type="entry name" value="AcylCo_DH-like_C"/>
</dbReference>
<evidence type="ECO:0000259" key="17">
    <source>
        <dbReference type="Pfam" id="PF09317"/>
    </source>
</evidence>
<feature type="domain" description="Acyl-CoA dehydrogenase/oxidase C-terminal" evidence="14">
    <location>
        <begin position="363"/>
        <end position="510"/>
    </location>
</feature>
<dbReference type="EC" id="1.3.8.7" evidence="4"/>
<comment type="pathway">
    <text evidence="2">Lipid metabolism; fatty acid beta-oxidation.</text>
</comment>
<dbReference type="Pfam" id="PF00441">
    <property type="entry name" value="Acyl-CoA_dh_1"/>
    <property type="match status" value="1"/>
</dbReference>
<dbReference type="EC" id="1.3.8.8" evidence="5"/>
<dbReference type="Pfam" id="PF02771">
    <property type="entry name" value="Acyl-CoA_dh_N"/>
    <property type="match status" value="1"/>
</dbReference>
<dbReference type="InterPro" id="IPR050741">
    <property type="entry name" value="Acyl-CoA_dehydrogenase"/>
</dbReference>
<comment type="catalytic activity">
    <reaction evidence="10">
        <text>a medium-chain 2,3-saturated fatty acyl-CoA + oxidized [electron-transfer flavoprotein] + H(+) = a medium-chain (2E)-enoyl-CoA + reduced [electron-transfer flavoprotein]</text>
        <dbReference type="Rhea" id="RHEA:14477"/>
        <dbReference type="Rhea" id="RHEA-COMP:10685"/>
        <dbReference type="Rhea" id="RHEA-COMP:10686"/>
        <dbReference type="ChEBI" id="CHEBI:15378"/>
        <dbReference type="ChEBI" id="CHEBI:57692"/>
        <dbReference type="ChEBI" id="CHEBI:58307"/>
        <dbReference type="ChEBI" id="CHEBI:83723"/>
        <dbReference type="ChEBI" id="CHEBI:83726"/>
        <dbReference type="EC" id="1.3.8.7"/>
    </reaction>
</comment>
<keyword evidence="13" id="KW-1133">Transmembrane helix</keyword>
<evidence type="ECO:0000256" key="11">
    <source>
        <dbReference type="ARBA" id="ARBA00049247"/>
    </source>
</evidence>
<feature type="domain" description="Acyl-CoA dehydrogenase C-terminal bacterial-type" evidence="17">
    <location>
        <begin position="517"/>
        <end position="809"/>
    </location>
</feature>
<dbReference type="Gene3D" id="2.40.110.10">
    <property type="entry name" value="Butyryl-CoA Dehydrogenase, subunit A, domain 2"/>
    <property type="match status" value="1"/>
</dbReference>
<evidence type="ECO:0000256" key="1">
    <source>
        <dbReference type="ARBA" id="ARBA00001974"/>
    </source>
</evidence>
<dbReference type="OrthoDB" id="9802447at2"/>
<evidence type="ECO:0000259" key="15">
    <source>
        <dbReference type="Pfam" id="PF02770"/>
    </source>
</evidence>
<evidence type="ECO:0000256" key="2">
    <source>
        <dbReference type="ARBA" id="ARBA00005005"/>
    </source>
</evidence>
<dbReference type="Gene3D" id="1.10.540.10">
    <property type="entry name" value="Acyl-CoA dehydrogenase/oxidase, N-terminal domain"/>
    <property type="match status" value="1"/>
</dbReference>
<comment type="similarity">
    <text evidence="3">Belongs to the acyl-CoA dehydrogenase family.</text>
</comment>
<feature type="compositionally biased region" description="Low complexity" evidence="12">
    <location>
        <begin position="827"/>
        <end position="836"/>
    </location>
</feature>
<evidence type="ECO:0000256" key="6">
    <source>
        <dbReference type="ARBA" id="ARBA00020144"/>
    </source>
</evidence>
<dbReference type="InterPro" id="IPR037069">
    <property type="entry name" value="AcylCoA_DH/ox_N_sf"/>
</dbReference>
<evidence type="ECO:0000256" key="5">
    <source>
        <dbReference type="ARBA" id="ARBA00012040"/>
    </source>
</evidence>
<dbReference type="GO" id="GO:0050660">
    <property type="term" value="F:flavin adenine dinucleotide binding"/>
    <property type="evidence" value="ECO:0007669"/>
    <property type="project" value="InterPro"/>
</dbReference>
<evidence type="ECO:0000259" key="16">
    <source>
        <dbReference type="Pfam" id="PF02771"/>
    </source>
</evidence>
<dbReference type="EMBL" id="PNYA01000015">
    <property type="protein sequence ID" value="PMS18321.1"/>
    <property type="molecule type" value="Genomic_DNA"/>
</dbReference>
<dbReference type="FunFam" id="1.20.140.10:FF:000009">
    <property type="entry name" value="Acyl-CoA dehydrogenase"/>
    <property type="match status" value="1"/>
</dbReference>
<evidence type="ECO:0000256" key="4">
    <source>
        <dbReference type="ARBA" id="ARBA00012033"/>
    </source>
</evidence>
<proteinExistence type="inferred from homology"/>
<keyword evidence="19" id="KW-1185">Reference proteome</keyword>
<evidence type="ECO:0000259" key="14">
    <source>
        <dbReference type="Pfam" id="PF00441"/>
    </source>
</evidence>
<organism evidence="18 19">
    <name type="scientific">Trinickia dabaoshanensis</name>
    <dbReference type="NCBI Taxonomy" id="564714"/>
    <lineage>
        <taxon>Bacteria</taxon>
        <taxon>Pseudomonadati</taxon>
        <taxon>Pseudomonadota</taxon>
        <taxon>Betaproteobacteria</taxon>
        <taxon>Burkholderiales</taxon>
        <taxon>Burkholderiaceae</taxon>
        <taxon>Trinickia</taxon>
    </lineage>
</organism>
<feature type="transmembrane region" description="Helical" evidence="13">
    <location>
        <begin position="30"/>
        <end position="63"/>
    </location>
</feature>
<evidence type="ECO:0000313" key="19">
    <source>
        <dbReference type="Proteomes" id="UP000235616"/>
    </source>
</evidence>
<dbReference type="InterPro" id="IPR015396">
    <property type="entry name" value="FadE_C"/>
</dbReference>
<comment type="catalytic activity">
    <reaction evidence="11">
        <text>a long-chain 2,3-saturated fatty acyl-CoA + oxidized [electron-transfer flavoprotein] + H(+) = a long-chain (2E)-enoyl-CoA + reduced [electron-transfer flavoprotein]</text>
        <dbReference type="Rhea" id="RHEA:17721"/>
        <dbReference type="Rhea" id="RHEA-COMP:10685"/>
        <dbReference type="Rhea" id="RHEA-COMP:10686"/>
        <dbReference type="ChEBI" id="CHEBI:15378"/>
        <dbReference type="ChEBI" id="CHEBI:57692"/>
        <dbReference type="ChEBI" id="CHEBI:58307"/>
        <dbReference type="ChEBI" id="CHEBI:83721"/>
        <dbReference type="ChEBI" id="CHEBI:83727"/>
        <dbReference type="EC" id="1.3.8.8"/>
    </reaction>
</comment>
<dbReference type="AlphaFoldDB" id="A0A2N7VMB7"/>
<evidence type="ECO:0000313" key="18">
    <source>
        <dbReference type="EMBL" id="PMS18321.1"/>
    </source>
</evidence>
<evidence type="ECO:0000256" key="13">
    <source>
        <dbReference type="SAM" id="Phobius"/>
    </source>
</evidence>
<evidence type="ECO:0000256" key="9">
    <source>
        <dbReference type="ARBA" id="ARBA00023002"/>
    </source>
</evidence>
<dbReference type="PANTHER" id="PTHR48083:SF33">
    <property type="entry name" value="ACYL-COENZYME A DEHYDROGENASE"/>
    <property type="match status" value="1"/>
</dbReference>
<dbReference type="InterPro" id="IPR006091">
    <property type="entry name" value="Acyl-CoA_Oxase/DH_mid-dom"/>
</dbReference>
<dbReference type="PANTHER" id="PTHR48083">
    <property type="entry name" value="MEDIUM-CHAIN SPECIFIC ACYL-COA DEHYDROGENASE, MITOCHONDRIAL-RELATED"/>
    <property type="match status" value="1"/>
</dbReference>
<dbReference type="InterPro" id="IPR013786">
    <property type="entry name" value="AcylCoA_DH/ox_N"/>
</dbReference>
<comment type="cofactor">
    <cofactor evidence="1">
        <name>FAD</name>
        <dbReference type="ChEBI" id="CHEBI:57692"/>
    </cofactor>
</comment>
<keyword evidence="7" id="KW-0285">Flavoprotein</keyword>
<dbReference type="NCBIfam" id="NF009586">
    <property type="entry name" value="PRK13026.1"/>
    <property type="match status" value="1"/>
</dbReference>
<dbReference type="RefSeq" id="WP_102646634.1">
    <property type="nucleotide sequence ID" value="NZ_PNYA01000015.1"/>
</dbReference>
<dbReference type="UniPathway" id="UPA00659"/>
<sequence length="853" mass="92308">MAWLVVALAVAGTILIFTEAAALWWLGTLAVWLAIVVLTGAANIAVCIALGIVLVLPALVIALAPLRRAIVSRHILALFRRALPEMSPTERDAIEAGTVWWDAELFTGRPDWDTLLAHGPPALSDEERAFVDTECATLAGLADDWETTARWQDLSPQAWQYVKRQGFLGMIIDRDHGGKGFSAYAHSQVVMKLASRCSAATVSVMVPNSLGPAELLLHYGTEAQKAYYLPRLARGEEIPCFALTSPYAGSDAAAIPDVGIVCTGEHEGRETLGFRVTWDKRYITLGPIATVLGLAFRVRDPHQLLGRGEEPGITCALIPTSHPGVEIGRRHWPLNAVFQNGPTSGKDVFIPIDWVIGGPAQVGNGWRMLMECLAAGRAISLPSAGVGTAKLAVRGTSAYAALRRQFKTPIGKFEGIHEALGRMGGNLYVMDAMRRLCAQAVDLGEKPAVLSAIAKYHVTERSRRVINDAMDIAGGKGICMGPSNFLARAYQQLPISITVEGANILTRSLIIFGQGSIRCHPYLLKEMTAARDEDGERALIAFDHALFRHAAFFASNALRSVVHGLTCGAFLKKPAGASPALARYYRAVTRLCIAFAFVADASMLLLGGALKRRERLSARLGDVLSQLVLMSATLKRFEDEGSHPEDLPFVRWGVKDALLAAEQAFDGLFANYPNRFAAVLIHALAFPLGLRHRPPSDGLVSTIALLLQTPCGARERLLADSHVPAQPDSNDPIACGERLLELCQQVAEIETKLRDAVRAGHARPMPQSLAELPLWARIAEERGWIEPREREVLDRYAHDGAALVHVDDFPTDFDRSQSEPSNGSHDTPAAPATSRAPRGDDERPIGAAAPADL</sequence>
<evidence type="ECO:0000256" key="8">
    <source>
        <dbReference type="ARBA" id="ARBA00022827"/>
    </source>
</evidence>
<dbReference type="InterPro" id="IPR009100">
    <property type="entry name" value="AcylCoA_DH/oxidase_NM_dom_sf"/>
</dbReference>
<evidence type="ECO:0000256" key="12">
    <source>
        <dbReference type="SAM" id="MobiDB-lite"/>
    </source>
</evidence>